<dbReference type="InterPro" id="IPR036249">
    <property type="entry name" value="Thioredoxin-like_sf"/>
</dbReference>
<evidence type="ECO:0000259" key="1">
    <source>
        <dbReference type="Pfam" id="PF01323"/>
    </source>
</evidence>
<sequence length="305" mass="33764">MAVSQLDRLDLPQTATALGKPVSMPSPTRAERLLVPIELFSDILCPWCWIEKRSLEAAMKKFESKHPQVEFEVVWRSFCLNPLFKTSTSTICSPSTSTQTRLILPKKKPSTYRQSLHANEKLLNTTDRGGSECGKIALYDEMAGGPGKFQPHLDRVSAVGAHYGLKFSVTGDTGPTRASQILIANILRRRGPAAQARVVEALFRSHFLDGKDISDEDVLVSLGSETAGLPADVVRSDLRDDDNGRFVDDEAEAAVEEKGVEAVPCVTVLGKYKVGGYQEQEVFEKLFERIWAENARVLSKPWDND</sequence>
<dbReference type="AlphaFoldDB" id="A0A0B4HRU9"/>
<dbReference type="GO" id="GO:0016491">
    <property type="term" value="F:oxidoreductase activity"/>
    <property type="evidence" value="ECO:0007669"/>
    <property type="project" value="InterPro"/>
</dbReference>
<evidence type="ECO:0000313" key="2">
    <source>
        <dbReference type="EMBL" id="KID92916.1"/>
    </source>
</evidence>
<feature type="domain" description="DSBA-like thioredoxin" evidence="1">
    <location>
        <begin position="146"/>
        <end position="286"/>
    </location>
</feature>
<accession>A0A0B4HRU9</accession>
<dbReference type="CDD" id="cd03024">
    <property type="entry name" value="DsbA_FrnE"/>
    <property type="match status" value="1"/>
</dbReference>
<protein>
    <submittedName>
        <fullName evidence="2">DSBA-like thioredoxin domain protein</fullName>
    </submittedName>
</protein>
<organism evidence="2 3">
    <name type="scientific">Metarhizium guizhouense (strain ARSEF 977)</name>
    <dbReference type="NCBI Taxonomy" id="1276136"/>
    <lineage>
        <taxon>Eukaryota</taxon>
        <taxon>Fungi</taxon>
        <taxon>Dikarya</taxon>
        <taxon>Ascomycota</taxon>
        <taxon>Pezizomycotina</taxon>
        <taxon>Sordariomycetes</taxon>
        <taxon>Hypocreomycetidae</taxon>
        <taxon>Hypocreales</taxon>
        <taxon>Clavicipitaceae</taxon>
        <taxon>Metarhizium</taxon>
    </lineage>
</organism>
<reference evidence="2 3" key="1">
    <citation type="journal article" date="2014" name="Proc. Natl. Acad. Sci. U.S.A.">
        <title>Trajectory and genomic determinants of fungal-pathogen speciation and host adaptation.</title>
        <authorList>
            <person name="Hu X."/>
            <person name="Xiao G."/>
            <person name="Zheng P."/>
            <person name="Shang Y."/>
            <person name="Su Y."/>
            <person name="Zhang X."/>
            <person name="Liu X."/>
            <person name="Zhan S."/>
            <person name="St Leger R.J."/>
            <person name="Wang C."/>
        </authorList>
    </citation>
    <scope>NUCLEOTIDE SEQUENCE [LARGE SCALE GENOMIC DNA]</scope>
    <source>
        <strain evidence="2 3">ARSEF 977</strain>
    </source>
</reference>
<dbReference type="PANTHER" id="PTHR13887:SF41">
    <property type="entry name" value="THIOREDOXIN SUPERFAMILY PROTEIN"/>
    <property type="match status" value="1"/>
</dbReference>
<dbReference type="EMBL" id="AZNH01000001">
    <property type="protein sequence ID" value="KID92916.1"/>
    <property type="molecule type" value="Genomic_DNA"/>
</dbReference>
<dbReference type="Gene3D" id="3.40.30.10">
    <property type="entry name" value="Glutaredoxin"/>
    <property type="match status" value="2"/>
</dbReference>
<dbReference type="PANTHER" id="PTHR13887">
    <property type="entry name" value="GLUTATHIONE S-TRANSFERASE KAPPA"/>
    <property type="match status" value="1"/>
</dbReference>
<keyword evidence="3" id="KW-1185">Reference proteome</keyword>
<name>A0A0B4HRU9_METGA</name>
<dbReference type="SUPFAM" id="SSF52833">
    <property type="entry name" value="Thioredoxin-like"/>
    <property type="match status" value="1"/>
</dbReference>
<dbReference type="OrthoDB" id="4935513at2759"/>
<dbReference type="HOGENOM" id="CLU_069253_0_1_1"/>
<proteinExistence type="predicted"/>
<gene>
    <name evidence="2" type="ORF">MGU_00505</name>
</gene>
<evidence type="ECO:0000313" key="3">
    <source>
        <dbReference type="Proteomes" id="UP000031192"/>
    </source>
</evidence>
<dbReference type="Proteomes" id="UP000031192">
    <property type="component" value="Unassembled WGS sequence"/>
</dbReference>
<dbReference type="InterPro" id="IPR001853">
    <property type="entry name" value="DSBA-like_thioredoxin_dom"/>
</dbReference>
<dbReference type="Pfam" id="PF01323">
    <property type="entry name" value="DSBA"/>
    <property type="match status" value="2"/>
</dbReference>
<feature type="domain" description="DSBA-like thioredoxin" evidence="1">
    <location>
        <begin position="37"/>
        <end position="85"/>
    </location>
</feature>
<comment type="caution">
    <text evidence="2">The sequence shown here is derived from an EMBL/GenBank/DDBJ whole genome shotgun (WGS) entry which is preliminary data.</text>
</comment>